<reference evidence="2" key="1">
    <citation type="submission" date="2016-11" db="UniProtKB">
        <authorList>
            <consortium name="WormBaseParasite"/>
        </authorList>
    </citation>
    <scope>IDENTIFICATION</scope>
    <source>
        <strain evidence="2">KR3021</strain>
    </source>
</reference>
<protein>
    <submittedName>
        <fullName evidence="2">B box-type domain-containing protein</fullName>
    </submittedName>
</protein>
<dbReference type="WBParaSite" id="RSKR_0000246900.1">
    <property type="protein sequence ID" value="RSKR_0000246900.1"/>
    <property type="gene ID" value="RSKR_0000246900"/>
</dbReference>
<dbReference type="Proteomes" id="UP000095286">
    <property type="component" value="Unplaced"/>
</dbReference>
<evidence type="ECO:0000313" key="2">
    <source>
        <dbReference type="WBParaSite" id="RSKR_0000246900.1"/>
    </source>
</evidence>
<organism evidence="1 2">
    <name type="scientific">Rhabditophanes sp. KR3021</name>
    <dbReference type="NCBI Taxonomy" id="114890"/>
    <lineage>
        <taxon>Eukaryota</taxon>
        <taxon>Metazoa</taxon>
        <taxon>Ecdysozoa</taxon>
        <taxon>Nematoda</taxon>
        <taxon>Chromadorea</taxon>
        <taxon>Rhabditida</taxon>
        <taxon>Tylenchina</taxon>
        <taxon>Panagrolaimomorpha</taxon>
        <taxon>Strongyloidoidea</taxon>
        <taxon>Alloionematidae</taxon>
        <taxon>Rhabditophanes</taxon>
    </lineage>
</organism>
<proteinExistence type="predicted"/>
<accession>A0AC35TMX7</accession>
<sequence length="1305" mass="148136">MFLLELNGQINDAPTNAPVWQADLFPESVKCDAKPLTKVLLKDEDEEDEVFGISKVNTFENTVKLFGSFGKDGLNMINTHSSDPGPSSINKVKKVASEDTLTFKESDASSSKMIFNKDISSLKGNRTKSQSNDDAIEQFQLKIGDSSNNRLKKPDENYRRCDRDVFQFVFDIDSRDIDPLRKYLTLSISNSIFFSFSFKSWNWLLKIVSNEKSVADILWHYLTALSYYTNSHNSYIGSYNFASNLKLLPHPGKFCILAGSLVNYTVKDMHSFLQTLSVIVQANDVSPLLKALCFKAWTFEYTSHEKDLLLTLCGILASVGNIMSQEEDKESKYQESLVTELTNDNDEHLPENKVKKLVNVIKNLKIIASSNQKMISALMDDNLETFWESNEDNKLKPRCIMVSKEKEEDNVDDQGLGVVIAVYINNDFEDKGYNITSICFKNMDITENDICERNIMDIKLRKNYKGWVKCLLTRPMHNVQVHAKSQNAVVRIRQIVVLGYDEQFNKIYYNKNLQESDGIKQNSPLQNNHFLSITQSDAFQLFQAITAQAFEEKFTTEDLDKNSSKLRNQIIDLLFGQMQLQPLRSYVCYQIMKAFEKEVINLTKKRNKRQFNHNFERTRQPDQYNYVLGLINIISKLCELEMTVDTVSIKKNALILMSELLSIVDYETGKKVLLIIDNVVKICKVHQVGKKFIRNLMKATSRAFNLCLKNKVSRQSIWLSWECGELIKKNNSDNILFNDNRRSSDIEIEIHNWLLGMANETEGNLSDWAILIRTEAANCIMTTVGIFNEGNEKNGGYSMENLSDSCATASLMQYMNLINENHFWLTLVSLSLLSSASWLELSDFYQATLQTTKNVNSFSPFCDNHDDGETKANIHCIECNLMLCRGCFSTLHLSKQKRNHVTKMIGNSHLLPRIEIHEGSIRLRIEKILLLVNGQNMTGMMEICVSEENLPRDKSMSFKNSSTSNPNKGNAIFGSLTPRCRFCDGALTSTKEIQTKICSFADCQQFIGTACLKVHPNCNHLCYGIANEKECLDCLKCPSDKSSKFNQDCDDLCTICFTDKLGAAPCIKLTCSHIFHFHCVQTVLLKKWHGPRISFRFMKCPLCSLEIEHEALEGLLEESKKLIKDVQTKALMRFRYEFSENELLKTSSEQQLIEIATEKYMYVLCFKCKRAYFGGDGACHAAVYGEGNSQIPFNPEELVCGGCSDVLGGAVCTVHGSDFMEFKCRYCCSVALFFCFGTTHFCVSCHTDFQRLVGVPLSQLPQCPVGPRSVAIEGEDSKCPLDVEHPPTGTEFSLGCGVCKNLRTF</sequence>
<name>A0AC35TMX7_9BILA</name>
<evidence type="ECO:0000313" key="1">
    <source>
        <dbReference type="Proteomes" id="UP000095286"/>
    </source>
</evidence>